<keyword evidence="5" id="KW-0255">Endonuclease</keyword>
<dbReference type="InterPro" id="IPR041588">
    <property type="entry name" value="Integrase_H2C2"/>
</dbReference>
<gene>
    <name evidence="10" type="ORF">g.5928</name>
</gene>
<feature type="non-terminal residue" evidence="10">
    <location>
        <position position="1"/>
    </location>
</feature>
<dbReference type="Pfam" id="PF17921">
    <property type="entry name" value="Integrase_H2C2"/>
    <property type="match status" value="1"/>
</dbReference>
<keyword evidence="4" id="KW-0540">Nuclease</keyword>
<dbReference type="Pfam" id="PF17917">
    <property type="entry name" value="RT_RNaseH"/>
    <property type="match status" value="1"/>
</dbReference>
<dbReference type="Gene3D" id="3.10.20.370">
    <property type="match status" value="1"/>
</dbReference>
<evidence type="ECO:0000256" key="7">
    <source>
        <dbReference type="ARBA" id="ARBA00022918"/>
    </source>
</evidence>
<name>A0A1B6JD37_9HEMI</name>
<keyword evidence="3" id="KW-0548">Nucleotidyltransferase</keyword>
<feature type="domain" description="Integrase zinc-binding" evidence="9">
    <location>
        <begin position="248"/>
        <end position="294"/>
    </location>
</feature>
<feature type="non-terminal residue" evidence="10">
    <location>
        <position position="295"/>
    </location>
</feature>
<dbReference type="GO" id="GO:0016787">
    <property type="term" value="F:hydrolase activity"/>
    <property type="evidence" value="ECO:0007669"/>
    <property type="project" value="UniProtKB-KW"/>
</dbReference>
<keyword evidence="7" id="KW-0695">RNA-directed DNA polymerase</keyword>
<evidence type="ECO:0000313" key="10">
    <source>
        <dbReference type="EMBL" id="JAS96853.1"/>
    </source>
</evidence>
<evidence type="ECO:0000256" key="3">
    <source>
        <dbReference type="ARBA" id="ARBA00022695"/>
    </source>
</evidence>
<dbReference type="GO" id="GO:0003964">
    <property type="term" value="F:RNA-directed DNA polymerase activity"/>
    <property type="evidence" value="ECO:0007669"/>
    <property type="project" value="UniProtKB-KW"/>
</dbReference>
<dbReference type="GO" id="GO:0004519">
    <property type="term" value="F:endonuclease activity"/>
    <property type="evidence" value="ECO:0007669"/>
    <property type="project" value="UniProtKB-KW"/>
</dbReference>
<evidence type="ECO:0000256" key="6">
    <source>
        <dbReference type="ARBA" id="ARBA00022801"/>
    </source>
</evidence>
<evidence type="ECO:0000256" key="5">
    <source>
        <dbReference type="ARBA" id="ARBA00022759"/>
    </source>
</evidence>
<evidence type="ECO:0000256" key="1">
    <source>
        <dbReference type="ARBA" id="ARBA00012493"/>
    </source>
</evidence>
<protein>
    <recommendedName>
        <fullName evidence="1">RNA-directed DNA polymerase</fullName>
        <ecNumber evidence="1">2.7.7.49</ecNumber>
    </recommendedName>
</protein>
<dbReference type="InterPro" id="IPR050951">
    <property type="entry name" value="Retrovirus_Pol_polyprotein"/>
</dbReference>
<dbReference type="PANTHER" id="PTHR37984">
    <property type="entry name" value="PROTEIN CBG26694"/>
    <property type="match status" value="1"/>
</dbReference>
<dbReference type="FunFam" id="1.10.340.70:FF:000001">
    <property type="entry name" value="Retrovirus-related Pol polyprotein from transposon gypsy-like Protein"/>
    <property type="match status" value="1"/>
</dbReference>
<dbReference type="AlphaFoldDB" id="A0A1B6JD37"/>
<dbReference type="Gene3D" id="3.30.70.270">
    <property type="match status" value="1"/>
</dbReference>
<dbReference type="SUPFAM" id="SSF56672">
    <property type="entry name" value="DNA/RNA polymerases"/>
    <property type="match status" value="1"/>
</dbReference>
<sequence>FIPNFASRMTPLTSLLKRRNQFEWTPEAEMAFQDVKSCLISAPILSCPDFSKPFTISCDASGVGIGAVLSQDSEQGESVVAYASRTLTRQEQNFSATERECLAVIFAVEKFRPYVEGTRFTVVTDHYSLLWLSNLKDPTGRLARWALRLQPYDFHLVHRKGQENVVPDLLSRTTPPISTEPSHPDVIHCDLIEIPATIQDQWYKGMLEKVKMGPQKYCQWRTQEEKLWKNVSTLEPSLHQDNWRLVLPKDLRSQALFECHDTPTAGHQGVSKTYKRIQQLYYWPKMRKDVATYVS</sequence>
<dbReference type="InterPro" id="IPR041373">
    <property type="entry name" value="RT_RNaseH"/>
</dbReference>
<dbReference type="EC" id="2.7.7.49" evidence="1"/>
<evidence type="ECO:0000256" key="4">
    <source>
        <dbReference type="ARBA" id="ARBA00022722"/>
    </source>
</evidence>
<dbReference type="FunFam" id="3.10.20.370:FF:000001">
    <property type="entry name" value="Retrovirus-related Pol polyprotein from transposon 17.6-like protein"/>
    <property type="match status" value="1"/>
</dbReference>
<organism evidence="10">
    <name type="scientific">Homalodisca liturata</name>
    <dbReference type="NCBI Taxonomy" id="320908"/>
    <lineage>
        <taxon>Eukaryota</taxon>
        <taxon>Metazoa</taxon>
        <taxon>Ecdysozoa</taxon>
        <taxon>Arthropoda</taxon>
        <taxon>Hexapoda</taxon>
        <taxon>Insecta</taxon>
        <taxon>Pterygota</taxon>
        <taxon>Neoptera</taxon>
        <taxon>Paraneoptera</taxon>
        <taxon>Hemiptera</taxon>
        <taxon>Auchenorrhyncha</taxon>
        <taxon>Membracoidea</taxon>
        <taxon>Cicadellidae</taxon>
        <taxon>Cicadellinae</taxon>
        <taxon>Proconiini</taxon>
        <taxon>Homalodisca</taxon>
    </lineage>
</organism>
<proteinExistence type="predicted"/>
<reference evidence="10" key="1">
    <citation type="submission" date="2015-11" db="EMBL/GenBank/DDBJ databases">
        <title>De novo transcriptome assembly of four potential Pierce s Disease insect vectors from Arizona vineyards.</title>
        <authorList>
            <person name="Tassone E.E."/>
        </authorList>
    </citation>
    <scope>NUCLEOTIDE SEQUENCE</scope>
</reference>
<evidence type="ECO:0000259" key="9">
    <source>
        <dbReference type="Pfam" id="PF17921"/>
    </source>
</evidence>
<feature type="domain" description="Reverse transcriptase RNase H-like" evidence="8">
    <location>
        <begin position="49"/>
        <end position="152"/>
    </location>
</feature>
<evidence type="ECO:0000259" key="8">
    <source>
        <dbReference type="Pfam" id="PF17917"/>
    </source>
</evidence>
<dbReference type="InterPro" id="IPR043502">
    <property type="entry name" value="DNA/RNA_pol_sf"/>
</dbReference>
<dbReference type="PANTHER" id="PTHR37984:SF5">
    <property type="entry name" value="PROTEIN NYNRIN-LIKE"/>
    <property type="match status" value="1"/>
</dbReference>
<dbReference type="Gene3D" id="1.10.340.70">
    <property type="match status" value="1"/>
</dbReference>
<dbReference type="CDD" id="cd09274">
    <property type="entry name" value="RNase_HI_RT_Ty3"/>
    <property type="match status" value="1"/>
</dbReference>
<evidence type="ECO:0000256" key="2">
    <source>
        <dbReference type="ARBA" id="ARBA00022679"/>
    </source>
</evidence>
<dbReference type="InterPro" id="IPR043128">
    <property type="entry name" value="Rev_trsase/Diguanyl_cyclase"/>
</dbReference>
<keyword evidence="2" id="KW-0808">Transferase</keyword>
<dbReference type="EMBL" id="GECU01010853">
    <property type="protein sequence ID" value="JAS96853.1"/>
    <property type="molecule type" value="Transcribed_RNA"/>
</dbReference>
<keyword evidence="6" id="KW-0378">Hydrolase</keyword>
<accession>A0A1B6JD37</accession>